<dbReference type="RefSeq" id="WP_346052110.1">
    <property type="nucleotide sequence ID" value="NZ_JAYGII010000020.1"/>
</dbReference>
<feature type="chain" id="PRO_5042997080" evidence="1">
    <location>
        <begin position="22"/>
        <end position="222"/>
    </location>
</feature>
<name>A0AAP6JFW8_9GAMM</name>
<dbReference type="AlphaFoldDB" id="A0AAP6JFW8"/>
<organism evidence="2 3">
    <name type="scientific">Natronospira elongata</name>
    <dbReference type="NCBI Taxonomy" id="3110268"/>
    <lineage>
        <taxon>Bacteria</taxon>
        <taxon>Pseudomonadati</taxon>
        <taxon>Pseudomonadota</taxon>
        <taxon>Gammaproteobacteria</taxon>
        <taxon>Natronospirales</taxon>
        <taxon>Natronospiraceae</taxon>
        <taxon>Natronospira</taxon>
    </lineage>
</organism>
<dbReference type="PROSITE" id="PS51257">
    <property type="entry name" value="PROKAR_LIPOPROTEIN"/>
    <property type="match status" value="1"/>
</dbReference>
<keyword evidence="3" id="KW-1185">Reference proteome</keyword>
<dbReference type="EMBL" id="JAYGII010000020">
    <property type="protein sequence ID" value="MEA5446093.1"/>
    <property type="molecule type" value="Genomic_DNA"/>
</dbReference>
<sequence>MKRILQSMTMAVTLVAALSLAGCGEAQNRNQAVFILIDIHGDYAAEMERARDLTNYVLGQLTSGDSIAIAFIDNSSFTERNYIARTKFDHRPSVATQQKRIVRSELDAFMERFSVPSAHSDITGGVLLASDFLRESGAGRKTLFMVSDLEEDLMPGMDRDMPLGLEGVEVVAVNVTRRATDNFDPRAYQRRLAQWEARVEDSGGTWRVANDLSRLQELAVLR</sequence>
<evidence type="ECO:0000256" key="1">
    <source>
        <dbReference type="SAM" id="SignalP"/>
    </source>
</evidence>
<dbReference type="Proteomes" id="UP001302316">
    <property type="component" value="Unassembled WGS sequence"/>
</dbReference>
<reference evidence="2 3" key="1">
    <citation type="submission" date="2023-12" db="EMBL/GenBank/DDBJ databases">
        <title>Whole-genome sequencing of halo(alkali)philic microorganisms from hypersaline lakes.</title>
        <authorList>
            <person name="Sorokin D.Y."/>
            <person name="Merkel A.Y."/>
            <person name="Messina E."/>
            <person name="Yakimov M."/>
        </authorList>
    </citation>
    <scope>NUCLEOTIDE SEQUENCE [LARGE SCALE GENOMIC DNA]</scope>
    <source>
        <strain evidence="2 3">AB-CW1</strain>
    </source>
</reference>
<comment type="caution">
    <text evidence="2">The sequence shown here is derived from an EMBL/GenBank/DDBJ whole genome shotgun (WGS) entry which is preliminary data.</text>
</comment>
<keyword evidence="1" id="KW-0732">Signal</keyword>
<evidence type="ECO:0000313" key="3">
    <source>
        <dbReference type="Proteomes" id="UP001302316"/>
    </source>
</evidence>
<evidence type="ECO:0000313" key="2">
    <source>
        <dbReference type="EMBL" id="MEA5446093.1"/>
    </source>
</evidence>
<protein>
    <submittedName>
        <fullName evidence="2">VWA domain-containing protein</fullName>
    </submittedName>
</protein>
<gene>
    <name evidence="2" type="ORF">VCB98_09700</name>
</gene>
<accession>A0AAP6JFW8</accession>
<feature type="signal peptide" evidence="1">
    <location>
        <begin position="1"/>
        <end position="21"/>
    </location>
</feature>
<proteinExistence type="predicted"/>